<dbReference type="AlphaFoldDB" id="A0A1T5C9R2"/>
<sequence>MKNKLDKNLRGMLFLGLTLVMASSFTQKIYSLGVKEKTRESVAQALSIAGEKIGYRRINLDPRLVALTGEELKYVNLNIDIALKTIIKPEHTDREKLKVIYDYVVENLTYDYSTVNNSAYQALKQRRTMCAGYSQLFYLMSKKAGFDVSYVIGEAGNDLHIWNKIKLGEDNYYIDTTWASKDKAKRYEYFLIDANSLSKTHTWK</sequence>
<dbReference type="PANTHER" id="PTHR46333">
    <property type="entry name" value="CYTOKINESIS PROTEIN 3"/>
    <property type="match status" value="1"/>
</dbReference>
<dbReference type="OrthoDB" id="9788327at2"/>
<accession>A0A1T5C9R2</accession>
<evidence type="ECO:0000259" key="1">
    <source>
        <dbReference type="Pfam" id="PF01841"/>
    </source>
</evidence>
<evidence type="ECO:0000313" key="2">
    <source>
        <dbReference type="EMBL" id="SKB56129.1"/>
    </source>
</evidence>
<dbReference type="Proteomes" id="UP000243406">
    <property type="component" value="Unassembled WGS sequence"/>
</dbReference>
<dbReference type="Gene3D" id="3.10.620.30">
    <property type="match status" value="1"/>
</dbReference>
<name>A0A1T5C9R2_9FIRM</name>
<keyword evidence="3" id="KW-1185">Reference proteome</keyword>
<dbReference type="InterPro" id="IPR052557">
    <property type="entry name" value="CAP/Cytokinesis_protein"/>
</dbReference>
<feature type="domain" description="Transglutaminase-like" evidence="1">
    <location>
        <begin position="85"/>
        <end position="169"/>
    </location>
</feature>
<dbReference type="GO" id="GO:0005737">
    <property type="term" value="C:cytoplasm"/>
    <property type="evidence" value="ECO:0007669"/>
    <property type="project" value="TreeGrafter"/>
</dbReference>
<gene>
    <name evidence="2" type="ORF">SAMN02745120_2122</name>
</gene>
<dbReference type="EMBL" id="FUYN01000004">
    <property type="protein sequence ID" value="SKB56129.1"/>
    <property type="molecule type" value="Genomic_DNA"/>
</dbReference>
<evidence type="ECO:0000313" key="3">
    <source>
        <dbReference type="Proteomes" id="UP000243406"/>
    </source>
</evidence>
<proteinExistence type="predicted"/>
<dbReference type="InterPro" id="IPR038765">
    <property type="entry name" value="Papain-like_cys_pep_sf"/>
</dbReference>
<dbReference type="PANTHER" id="PTHR46333:SF2">
    <property type="entry name" value="CYTOKINESIS PROTEIN 3"/>
    <property type="match status" value="1"/>
</dbReference>
<dbReference type="InterPro" id="IPR002931">
    <property type="entry name" value="Transglutaminase-like"/>
</dbReference>
<organism evidence="2 3">
    <name type="scientific">Acetoanaerobium noterae</name>
    <dbReference type="NCBI Taxonomy" id="745369"/>
    <lineage>
        <taxon>Bacteria</taxon>
        <taxon>Bacillati</taxon>
        <taxon>Bacillota</taxon>
        <taxon>Clostridia</taxon>
        <taxon>Peptostreptococcales</taxon>
        <taxon>Filifactoraceae</taxon>
        <taxon>Acetoanaerobium</taxon>
    </lineage>
</organism>
<protein>
    <submittedName>
        <fullName evidence="2">Transglutaminase-like superfamily protein</fullName>
    </submittedName>
</protein>
<dbReference type="SUPFAM" id="SSF54001">
    <property type="entry name" value="Cysteine proteinases"/>
    <property type="match status" value="1"/>
</dbReference>
<dbReference type="Pfam" id="PF01841">
    <property type="entry name" value="Transglut_core"/>
    <property type="match status" value="1"/>
</dbReference>
<reference evidence="3" key="1">
    <citation type="submission" date="2017-02" db="EMBL/GenBank/DDBJ databases">
        <authorList>
            <person name="Varghese N."/>
            <person name="Submissions S."/>
        </authorList>
    </citation>
    <scope>NUCLEOTIDE SEQUENCE [LARGE SCALE GENOMIC DNA]</scope>
    <source>
        <strain evidence="3">ATCC 35199</strain>
    </source>
</reference>
<dbReference type="RefSeq" id="WP_079589926.1">
    <property type="nucleotide sequence ID" value="NZ_CP154629.1"/>
</dbReference>